<reference evidence="2" key="2">
    <citation type="journal article" date="2023" name="BMC Genomics">
        <title>Pest status, molecular evolution, and epigenetic factors derived from the genome assembly of Frankliniella fusca, a thysanopteran phytovirus vector.</title>
        <authorList>
            <person name="Catto M.A."/>
            <person name="Labadie P.E."/>
            <person name="Jacobson A.L."/>
            <person name="Kennedy G.G."/>
            <person name="Srinivasan R."/>
            <person name="Hunt B.G."/>
        </authorList>
    </citation>
    <scope>NUCLEOTIDE SEQUENCE</scope>
    <source>
        <strain evidence="2">PL_HMW_Pooled</strain>
    </source>
</reference>
<evidence type="ECO:0000313" key="3">
    <source>
        <dbReference type="Proteomes" id="UP001219518"/>
    </source>
</evidence>
<evidence type="ECO:0000256" key="1">
    <source>
        <dbReference type="SAM" id="MobiDB-lite"/>
    </source>
</evidence>
<keyword evidence="3" id="KW-1185">Reference proteome</keyword>
<reference evidence="2" key="1">
    <citation type="submission" date="2021-07" db="EMBL/GenBank/DDBJ databases">
        <authorList>
            <person name="Catto M.A."/>
            <person name="Jacobson A."/>
            <person name="Kennedy G."/>
            <person name="Labadie P."/>
            <person name="Hunt B.G."/>
            <person name="Srinivasan R."/>
        </authorList>
    </citation>
    <scope>NUCLEOTIDE SEQUENCE</scope>
    <source>
        <strain evidence="2">PL_HMW_Pooled</strain>
        <tissue evidence="2">Head</tissue>
    </source>
</reference>
<proteinExistence type="predicted"/>
<comment type="caution">
    <text evidence="2">The sequence shown here is derived from an EMBL/GenBank/DDBJ whole genome shotgun (WGS) entry which is preliminary data.</text>
</comment>
<protein>
    <submittedName>
        <fullName evidence="2">Glutamyl-tRNA(Gln) amidotransferase subunit E</fullName>
    </submittedName>
</protein>
<feature type="region of interest" description="Disordered" evidence="1">
    <location>
        <begin position="83"/>
        <end position="106"/>
    </location>
</feature>
<accession>A0AAE1GWP1</accession>
<gene>
    <name evidence="2" type="ORF">KUF71_004205</name>
</gene>
<feature type="compositionally biased region" description="Pro residues" evidence="1">
    <location>
        <begin position="88"/>
        <end position="98"/>
    </location>
</feature>
<dbReference type="Proteomes" id="UP001219518">
    <property type="component" value="Unassembled WGS sequence"/>
</dbReference>
<organism evidence="2 3">
    <name type="scientific">Frankliniella fusca</name>
    <dbReference type="NCBI Taxonomy" id="407009"/>
    <lineage>
        <taxon>Eukaryota</taxon>
        <taxon>Metazoa</taxon>
        <taxon>Ecdysozoa</taxon>
        <taxon>Arthropoda</taxon>
        <taxon>Hexapoda</taxon>
        <taxon>Insecta</taxon>
        <taxon>Pterygota</taxon>
        <taxon>Neoptera</taxon>
        <taxon>Paraneoptera</taxon>
        <taxon>Thysanoptera</taxon>
        <taxon>Terebrantia</taxon>
        <taxon>Thripoidea</taxon>
        <taxon>Thripidae</taxon>
        <taxon>Frankliniella</taxon>
    </lineage>
</organism>
<evidence type="ECO:0000313" key="2">
    <source>
        <dbReference type="EMBL" id="KAK3910705.1"/>
    </source>
</evidence>
<dbReference type="EMBL" id="JAHWGI010000186">
    <property type="protein sequence ID" value="KAK3910705.1"/>
    <property type="molecule type" value="Genomic_DNA"/>
</dbReference>
<dbReference type="AlphaFoldDB" id="A0AAE1GWP1"/>
<name>A0AAE1GWP1_9NEOP</name>
<sequence length="401" mass="45725">MESLIKEILLEWEMGAFYTDEYLATAYTEMLLALLKASDEDRRDPRLIPFLLAGYLAYRRQHRDDRQALLTYRMALAMVGGSVDELPLTPPQEEPQPGPSKRRREEVELKPTLEVLQTRERHLRRFNTVFREEVMQISGLGDGLPSEEVMVGLFDSALQRQRDAVGAKDDDRVILEIENAENADNPLWLSLRRADQVSGQVLLDKLGRILNSNQAFMAHGQFKLSYIHIPTPEAGGRNKNNVANETTEAWLKRKLDAKQIFAPENEEDHMCLARSVAVVKARGKMSKYAYYRMKNPKSVVQRGEALKLCELAGIDPHQPCGIDEVQKLQAVLPDYRLCIFSDKEGKECVFKGPYGAGRTNICLLHYQGHFYGILFPCQAFGYDFMCEKCITFLCKERGTQV</sequence>